<dbReference type="GO" id="GO:0016787">
    <property type="term" value="F:hydrolase activity"/>
    <property type="evidence" value="ECO:0007669"/>
    <property type="project" value="UniProtKB-KW"/>
</dbReference>
<dbReference type="Gene3D" id="1.20.1440.100">
    <property type="entry name" value="SG protein - dephosphorylation function"/>
    <property type="match status" value="1"/>
</dbReference>
<evidence type="ECO:0000313" key="1">
    <source>
        <dbReference type="EMBL" id="MBC3844826.1"/>
    </source>
</evidence>
<dbReference type="InterPro" id="IPR023214">
    <property type="entry name" value="HAD_sf"/>
</dbReference>
<sequence>MNHIVAFDFDGTLTKKDSFIEFIKFSRGKTIFYLSLPYIIVVWSLSKLKLITTHKAKEKIFTFFFKGISKIEFDNLCDDFICQINNILRDDSKSIIKDHLIKERKVLIISASIENWIQPWATAIGIDSVLATQIEINSNGELTGRFSSLNCNKEEKVNRLLQVFPNIKEFHLTVYGDTQGDKALMKIADKVFYKTLS</sequence>
<gene>
    <name evidence="1" type="ORF">H6H04_00405</name>
</gene>
<dbReference type="PANTHER" id="PTHR43344:SF14">
    <property type="entry name" value="HAD-IB FAMILY HYDROLASE"/>
    <property type="match status" value="1"/>
</dbReference>
<keyword evidence="1" id="KW-0378">Hydrolase</keyword>
<dbReference type="InterPro" id="IPR050582">
    <property type="entry name" value="HAD-like_SerB"/>
</dbReference>
<dbReference type="NCBIfam" id="TIGR01488">
    <property type="entry name" value="HAD-SF-IB"/>
    <property type="match status" value="1"/>
</dbReference>
<keyword evidence="2" id="KW-1185">Reference proteome</keyword>
<accession>A0ABR6XWG4</accession>
<proteinExistence type="predicted"/>
<organism evidence="1 2">
    <name type="scientific">Winogradskyella echinorum</name>
    <dbReference type="NCBI Taxonomy" id="538189"/>
    <lineage>
        <taxon>Bacteria</taxon>
        <taxon>Pseudomonadati</taxon>
        <taxon>Bacteroidota</taxon>
        <taxon>Flavobacteriia</taxon>
        <taxon>Flavobacteriales</taxon>
        <taxon>Flavobacteriaceae</taxon>
        <taxon>Winogradskyella</taxon>
    </lineage>
</organism>
<evidence type="ECO:0000313" key="2">
    <source>
        <dbReference type="Proteomes" id="UP000607435"/>
    </source>
</evidence>
<dbReference type="EMBL" id="JACOME010000001">
    <property type="protein sequence ID" value="MBC3844826.1"/>
    <property type="molecule type" value="Genomic_DNA"/>
</dbReference>
<dbReference type="SUPFAM" id="SSF56784">
    <property type="entry name" value="HAD-like"/>
    <property type="match status" value="1"/>
</dbReference>
<name>A0ABR6XWG4_9FLAO</name>
<dbReference type="NCBIfam" id="TIGR01490">
    <property type="entry name" value="HAD-SF-IB-hyp1"/>
    <property type="match status" value="1"/>
</dbReference>
<dbReference type="InterPro" id="IPR006385">
    <property type="entry name" value="HAD_hydro_SerB1"/>
</dbReference>
<dbReference type="InterPro" id="IPR036412">
    <property type="entry name" value="HAD-like_sf"/>
</dbReference>
<dbReference type="RefSeq" id="WP_186843970.1">
    <property type="nucleotide sequence ID" value="NZ_JACOME010000001.1"/>
</dbReference>
<dbReference type="Pfam" id="PF12710">
    <property type="entry name" value="HAD"/>
    <property type="match status" value="1"/>
</dbReference>
<comment type="caution">
    <text evidence="1">The sequence shown here is derived from an EMBL/GenBank/DDBJ whole genome shotgun (WGS) entry which is preliminary data.</text>
</comment>
<dbReference type="Proteomes" id="UP000607435">
    <property type="component" value="Unassembled WGS sequence"/>
</dbReference>
<dbReference type="Gene3D" id="3.40.50.1000">
    <property type="entry name" value="HAD superfamily/HAD-like"/>
    <property type="match status" value="1"/>
</dbReference>
<reference evidence="1 2" key="1">
    <citation type="submission" date="2020-08" db="EMBL/GenBank/DDBJ databases">
        <title>Winogradskyella ouciana sp. nov., isolated from the hadal seawater of the Mariana Trench.</title>
        <authorList>
            <person name="He X."/>
        </authorList>
    </citation>
    <scope>NUCLEOTIDE SEQUENCE [LARGE SCALE GENOMIC DNA]</scope>
    <source>
        <strain evidence="1 2">KCTC 22026</strain>
    </source>
</reference>
<dbReference type="PANTHER" id="PTHR43344">
    <property type="entry name" value="PHOSPHOSERINE PHOSPHATASE"/>
    <property type="match status" value="1"/>
</dbReference>
<protein>
    <submittedName>
        <fullName evidence="1">HAD-IB family hydrolase</fullName>
    </submittedName>
</protein>